<accession>A0A7W4YWZ0</accession>
<feature type="compositionally biased region" description="Basic and acidic residues" evidence="1">
    <location>
        <begin position="27"/>
        <end position="44"/>
    </location>
</feature>
<feature type="compositionally biased region" description="Acidic residues" evidence="1">
    <location>
        <begin position="17"/>
        <end position="26"/>
    </location>
</feature>
<dbReference type="AlphaFoldDB" id="A0A7W4YWZ0"/>
<name>A0A7W4YWZ0_9HYPH</name>
<feature type="domain" description="DUF6894" evidence="2">
    <location>
        <begin position="3"/>
        <end position="70"/>
    </location>
</feature>
<proteinExistence type="predicted"/>
<feature type="region of interest" description="Disordered" evidence="1">
    <location>
        <begin position="17"/>
        <end position="44"/>
    </location>
</feature>
<evidence type="ECO:0000313" key="3">
    <source>
        <dbReference type="EMBL" id="MBB3019521.1"/>
    </source>
</evidence>
<keyword evidence="4" id="KW-1185">Reference proteome</keyword>
<evidence type="ECO:0000259" key="2">
    <source>
        <dbReference type="Pfam" id="PF21834"/>
    </source>
</evidence>
<organism evidence="3 4">
    <name type="scientific">Microvirga lupini</name>
    <dbReference type="NCBI Taxonomy" id="420324"/>
    <lineage>
        <taxon>Bacteria</taxon>
        <taxon>Pseudomonadati</taxon>
        <taxon>Pseudomonadota</taxon>
        <taxon>Alphaproteobacteria</taxon>
        <taxon>Hyphomicrobiales</taxon>
        <taxon>Methylobacteriaceae</taxon>
        <taxon>Microvirga</taxon>
    </lineage>
</organism>
<evidence type="ECO:0000313" key="4">
    <source>
        <dbReference type="Proteomes" id="UP000532010"/>
    </source>
</evidence>
<evidence type="ECO:0000256" key="1">
    <source>
        <dbReference type="SAM" id="MobiDB-lite"/>
    </source>
</evidence>
<sequence>MPRYFFDTYDGERFFPDEEGQELEDTEAAKREAERALSDMARDGLPDGDQRSFIVSVRAEAGQVVLRAALSLVVEYPSRAQD</sequence>
<dbReference type="EMBL" id="JACHWB010000003">
    <property type="protein sequence ID" value="MBB3019521.1"/>
    <property type="molecule type" value="Genomic_DNA"/>
</dbReference>
<protein>
    <recommendedName>
        <fullName evidence="2">DUF6894 domain-containing protein</fullName>
    </recommendedName>
</protein>
<gene>
    <name evidence="3" type="ORF">FHR70_002586</name>
</gene>
<comment type="caution">
    <text evidence="3">The sequence shown here is derived from an EMBL/GenBank/DDBJ whole genome shotgun (WGS) entry which is preliminary data.</text>
</comment>
<dbReference type="Pfam" id="PF21834">
    <property type="entry name" value="DUF6894"/>
    <property type="match status" value="1"/>
</dbReference>
<dbReference type="RefSeq" id="WP_183450698.1">
    <property type="nucleotide sequence ID" value="NZ_JACHWB010000003.1"/>
</dbReference>
<dbReference type="Proteomes" id="UP000532010">
    <property type="component" value="Unassembled WGS sequence"/>
</dbReference>
<dbReference type="InterPro" id="IPR054189">
    <property type="entry name" value="DUF6894"/>
</dbReference>
<reference evidence="3 4" key="1">
    <citation type="submission" date="2020-08" db="EMBL/GenBank/DDBJ databases">
        <title>The Agave Microbiome: Exploring the role of microbial communities in plant adaptations to desert environments.</title>
        <authorList>
            <person name="Partida-Martinez L.P."/>
        </authorList>
    </citation>
    <scope>NUCLEOTIDE SEQUENCE [LARGE SCALE GENOMIC DNA]</scope>
    <source>
        <strain evidence="3 4">AT3.9</strain>
    </source>
</reference>